<dbReference type="GeneID" id="77806868"/>
<organism evidence="1 2">
    <name type="scientific">Puccinia triticina</name>
    <dbReference type="NCBI Taxonomy" id="208348"/>
    <lineage>
        <taxon>Eukaryota</taxon>
        <taxon>Fungi</taxon>
        <taxon>Dikarya</taxon>
        <taxon>Basidiomycota</taxon>
        <taxon>Pucciniomycotina</taxon>
        <taxon>Pucciniomycetes</taxon>
        <taxon>Pucciniales</taxon>
        <taxon>Pucciniaceae</taxon>
        <taxon>Puccinia</taxon>
    </lineage>
</organism>
<name>A0ABY7CCB7_9BASI</name>
<dbReference type="EMBL" id="CP110421">
    <property type="protein sequence ID" value="WAQ81557.1"/>
    <property type="molecule type" value="Genomic_DNA"/>
</dbReference>
<dbReference type="Proteomes" id="UP001164743">
    <property type="component" value="Chromosome 1A"/>
</dbReference>
<evidence type="ECO:0000313" key="1">
    <source>
        <dbReference type="EMBL" id="WAQ81557.1"/>
    </source>
</evidence>
<sequence>MLPSCQTFTASMDIVSEPLEAFMRTTPIFLPSVSHLTAGFLSLFPESSNQAIRESVKMQKIVSFLLFVCLLHGLALGKEAPIEPPNTQYCTQSWRSTQSTPKLFQCMTNPNTTYSCKTCDTPVPYGGASNCYRYLNQTTLKGETDDTNNGGIQRPTMLTAILLRWARLLRL</sequence>
<proteinExistence type="predicted"/>
<keyword evidence="2" id="KW-1185">Reference proteome</keyword>
<protein>
    <submittedName>
        <fullName evidence="1">Uncharacterized protein</fullName>
    </submittedName>
</protein>
<reference evidence="1" key="1">
    <citation type="submission" date="2022-10" db="EMBL/GenBank/DDBJ databases">
        <title>Puccinia triticina Genome sequencing and assembly.</title>
        <authorList>
            <person name="Li C."/>
        </authorList>
    </citation>
    <scope>NUCLEOTIDE SEQUENCE</scope>
    <source>
        <strain evidence="1">Pt15</strain>
    </source>
</reference>
<accession>A0ABY7CCB7</accession>
<gene>
    <name evidence="1" type="ORF">PtA15_1A899</name>
</gene>
<evidence type="ECO:0000313" key="2">
    <source>
        <dbReference type="Proteomes" id="UP001164743"/>
    </source>
</evidence>
<dbReference type="RefSeq" id="XP_053017112.1">
    <property type="nucleotide sequence ID" value="XM_053165973.1"/>
</dbReference>